<protein>
    <submittedName>
        <fullName evidence="3">G_PROTEIN_RECEP_F1_2 domain-containing protein</fullName>
    </submittedName>
</protein>
<name>A0A1I7TW18_9PELO</name>
<dbReference type="AlphaFoldDB" id="A0A1I7TW18"/>
<organism evidence="2 3">
    <name type="scientific">Caenorhabditis tropicalis</name>
    <dbReference type="NCBI Taxonomy" id="1561998"/>
    <lineage>
        <taxon>Eukaryota</taxon>
        <taxon>Metazoa</taxon>
        <taxon>Ecdysozoa</taxon>
        <taxon>Nematoda</taxon>
        <taxon>Chromadorea</taxon>
        <taxon>Rhabditida</taxon>
        <taxon>Rhabditina</taxon>
        <taxon>Rhabditomorpha</taxon>
        <taxon>Rhabditoidea</taxon>
        <taxon>Rhabditidae</taxon>
        <taxon>Peloderinae</taxon>
        <taxon>Caenorhabditis</taxon>
    </lineage>
</organism>
<sequence>MNTLIHTDDSSNQTEQNQTWISEVPFHLVGIYNTFSTITSNVLFFLLIIYKCRKTAENEKEFHAPIFNQLFYVSTFSLFMIDLCFFLGAFGHTDAKNIDAGAIMTALLVLLECCLHQYNYAISTAIILFSFLAVVQMSIISFKPAFKSFVTGYWLKIEIFVVYVIIIHYVWNITIVSLSYIASRENYRRSIGSLLRPVWRELTA</sequence>
<keyword evidence="1" id="KW-0472">Membrane</keyword>
<reference evidence="3" key="1">
    <citation type="submission" date="2016-11" db="UniProtKB">
        <authorList>
            <consortium name="WormBaseParasite"/>
        </authorList>
    </citation>
    <scope>IDENTIFICATION</scope>
</reference>
<feature type="transmembrane region" description="Helical" evidence="1">
    <location>
        <begin position="160"/>
        <end position="181"/>
    </location>
</feature>
<proteinExistence type="predicted"/>
<feature type="transmembrane region" description="Helical" evidence="1">
    <location>
        <begin position="70"/>
        <end position="91"/>
    </location>
</feature>
<feature type="transmembrane region" description="Helical" evidence="1">
    <location>
        <begin position="97"/>
        <end position="115"/>
    </location>
</feature>
<feature type="transmembrane region" description="Helical" evidence="1">
    <location>
        <begin position="30"/>
        <end position="50"/>
    </location>
</feature>
<feature type="transmembrane region" description="Helical" evidence="1">
    <location>
        <begin position="120"/>
        <end position="140"/>
    </location>
</feature>
<evidence type="ECO:0000313" key="2">
    <source>
        <dbReference type="Proteomes" id="UP000095282"/>
    </source>
</evidence>
<evidence type="ECO:0000256" key="1">
    <source>
        <dbReference type="SAM" id="Phobius"/>
    </source>
</evidence>
<dbReference type="Proteomes" id="UP000095282">
    <property type="component" value="Unplaced"/>
</dbReference>
<dbReference type="WBParaSite" id="Csp11.Scaffold629.g12356.t2">
    <property type="protein sequence ID" value="Csp11.Scaffold629.g12356.t2"/>
    <property type="gene ID" value="Csp11.Scaffold629.g12356"/>
</dbReference>
<dbReference type="eggNOG" id="ENOG502T3H4">
    <property type="taxonomic scope" value="Eukaryota"/>
</dbReference>
<keyword evidence="1" id="KW-0812">Transmembrane</keyword>
<accession>A0A1I7TW18</accession>
<keyword evidence="1" id="KW-1133">Transmembrane helix</keyword>
<keyword evidence="2" id="KW-1185">Reference proteome</keyword>
<evidence type="ECO:0000313" key="3">
    <source>
        <dbReference type="WBParaSite" id="Csp11.Scaffold629.g12356.t2"/>
    </source>
</evidence>